<protein>
    <submittedName>
        <fullName evidence="4">Phosphocholine transferase AnkX</fullName>
        <ecNumber evidence="4">2.7.1.-</ecNumber>
    </submittedName>
</protein>
<keyword evidence="1" id="KW-0677">Repeat</keyword>
<accession>A0A517NBW6</accession>
<feature type="repeat" description="ANK" evidence="2">
    <location>
        <begin position="157"/>
        <end position="189"/>
    </location>
</feature>
<evidence type="ECO:0000256" key="3">
    <source>
        <dbReference type="SAM" id="SignalP"/>
    </source>
</evidence>
<dbReference type="AlphaFoldDB" id="A0A517NBW6"/>
<feature type="signal peptide" evidence="3">
    <location>
        <begin position="1"/>
        <end position="22"/>
    </location>
</feature>
<feature type="repeat" description="ANK" evidence="2">
    <location>
        <begin position="58"/>
        <end position="86"/>
    </location>
</feature>
<proteinExistence type="predicted"/>
<dbReference type="EC" id="2.7.1.-" evidence="4"/>
<sequence precursor="true">MNRIFAIATVVLLLCLGHPGHAENVAWTELHRAVQQQSVADVARLIQQGADPSAANLYGVTPLLLACQLGSHPLVEQLLAAGADPNRSIAGGQTPLMTAARTGDPRCVELLIQAGADVDATERRGQTALMWAAAEGNTAAVDALLHRDADWKTKTNQDFTAMLFAAREGHLQTCQRLVDAGADVNQTMAPSNTSGRNPRKGMTALMLAVESGHFELALWLVQNGANPNDQSSGYTPLHAVTWVRKTDRGDNVEGDPAPRGSGSVNSLQFVERIVAAGADVNATLKRGPSGRAKLNRKGATPFLLAAKTADLPLIETLLRLGASPTINNVDDCNPLMAAAGIGVVAVGEEAGTESEVLAVIDRMVQLGLDVNHVDKNGETAMHGAAYRNYPLVVAKLSSLGAKSSVWNQKNQYGWTPVMIASGKRPGSFKPSPETIAALNLAMDSEDPSKLTSAH</sequence>
<keyword evidence="2" id="KW-0040">ANK repeat</keyword>
<name>A0A517NBW6_9BACT</name>
<feature type="chain" id="PRO_5021777242" evidence="3">
    <location>
        <begin position="23"/>
        <end position="454"/>
    </location>
</feature>
<dbReference type="SUPFAM" id="SSF48403">
    <property type="entry name" value="Ankyrin repeat"/>
    <property type="match status" value="1"/>
</dbReference>
<dbReference type="Pfam" id="PF12796">
    <property type="entry name" value="Ank_2"/>
    <property type="match status" value="2"/>
</dbReference>
<feature type="repeat" description="ANK" evidence="2">
    <location>
        <begin position="91"/>
        <end position="123"/>
    </location>
</feature>
<evidence type="ECO:0000256" key="2">
    <source>
        <dbReference type="PROSITE-ProRule" id="PRU00023"/>
    </source>
</evidence>
<dbReference type="PANTHER" id="PTHR24161">
    <property type="entry name" value="ANK_REP_REGION DOMAIN-CONTAINING PROTEIN-RELATED"/>
    <property type="match status" value="1"/>
</dbReference>
<gene>
    <name evidence="4" type="primary">ankX</name>
    <name evidence="4" type="ORF">K227x_30300</name>
</gene>
<dbReference type="InterPro" id="IPR036770">
    <property type="entry name" value="Ankyrin_rpt-contain_sf"/>
</dbReference>
<keyword evidence="3" id="KW-0732">Signal</keyword>
<dbReference type="OrthoDB" id="211931at2"/>
<dbReference type="Gene3D" id="1.25.40.20">
    <property type="entry name" value="Ankyrin repeat-containing domain"/>
    <property type="match status" value="3"/>
</dbReference>
<evidence type="ECO:0000313" key="5">
    <source>
        <dbReference type="Proteomes" id="UP000318538"/>
    </source>
</evidence>
<dbReference type="RefSeq" id="WP_145170358.1">
    <property type="nucleotide sequence ID" value="NZ_CP036525.1"/>
</dbReference>
<dbReference type="PANTHER" id="PTHR24161:SF85">
    <property type="entry name" value="PALMITOYLTRANSFERASE HIP14"/>
    <property type="match status" value="1"/>
</dbReference>
<keyword evidence="5" id="KW-1185">Reference proteome</keyword>
<reference evidence="4 5" key="1">
    <citation type="submission" date="2019-02" db="EMBL/GenBank/DDBJ databases">
        <title>Deep-cultivation of Planctomycetes and their phenomic and genomic characterization uncovers novel biology.</title>
        <authorList>
            <person name="Wiegand S."/>
            <person name="Jogler M."/>
            <person name="Boedeker C."/>
            <person name="Pinto D."/>
            <person name="Vollmers J."/>
            <person name="Rivas-Marin E."/>
            <person name="Kohn T."/>
            <person name="Peeters S.H."/>
            <person name="Heuer A."/>
            <person name="Rast P."/>
            <person name="Oberbeckmann S."/>
            <person name="Bunk B."/>
            <person name="Jeske O."/>
            <person name="Meyerdierks A."/>
            <person name="Storesund J.E."/>
            <person name="Kallscheuer N."/>
            <person name="Luecker S."/>
            <person name="Lage O.M."/>
            <person name="Pohl T."/>
            <person name="Merkel B.J."/>
            <person name="Hornburger P."/>
            <person name="Mueller R.-W."/>
            <person name="Bruemmer F."/>
            <person name="Labrenz M."/>
            <person name="Spormann A.M."/>
            <person name="Op den Camp H."/>
            <person name="Overmann J."/>
            <person name="Amann R."/>
            <person name="Jetten M.S.M."/>
            <person name="Mascher T."/>
            <person name="Medema M.H."/>
            <person name="Devos D.P."/>
            <person name="Kaster A.-K."/>
            <person name="Ovreas L."/>
            <person name="Rohde M."/>
            <person name="Galperin M.Y."/>
            <person name="Jogler C."/>
        </authorList>
    </citation>
    <scope>NUCLEOTIDE SEQUENCE [LARGE SCALE GENOMIC DNA]</scope>
    <source>
        <strain evidence="4 5">K22_7</strain>
    </source>
</reference>
<dbReference type="Pfam" id="PF00023">
    <property type="entry name" value="Ank"/>
    <property type="match status" value="1"/>
</dbReference>
<dbReference type="InterPro" id="IPR002110">
    <property type="entry name" value="Ankyrin_rpt"/>
</dbReference>
<keyword evidence="4" id="KW-0808">Transferase</keyword>
<feature type="repeat" description="ANK" evidence="2">
    <location>
        <begin position="297"/>
        <end position="329"/>
    </location>
</feature>
<dbReference type="Proteomes" id="UP000318538">
    <property type="component" value="Chromosome"/>
</dbReference>
<evidence type="ECO:0000313" key="4">
    <source>
        <dbReference type="EMBL" id="QDT04637.1"/>
    </source>
</evidence>
<feature type="repeat" description="ANK" evidence="2">
    <location>
        <begin position="124"/>
        <end position="156"/>
    </location>
</feature>
<dbReference type="EMBL" id="CP036525">
    <property type="protein sequence ID" value="QDT04637.1"/>
    <property type="molecule type" value="Genomic_DNA"/>
</dbReference>
<dbReference type="GO" id="GO:0016740">
    <property type="term" value="F:transferase activity"/>
    <property type="evidence" value="ECO:0007669"/>
    <property type="project" value="UniProtKB-KW"/>
</dbReference>
<dbReference type="SMART" id="SM00248">
    <property type="entry name" value="ANK"/>
    <property type="match status" value="10"/>
</dbReference>
<dbReference type="KEGG" id="rlc:K227x_30300"/>
<dbReference type="PROSITE" id="PS50297">
    <property type="entry name" value="ANK_REP_REGION"/>
    <property type="match status" value="6"/>
</dbReference>
<dbReference type="PROSITE" id="PS50088">
    <property type="entry name" value="ANK_REPEAT"/>
    <property type="match status" value="6"/>
</dbReference>
<organism evidence="4 5">
    <name type="scientific">Rubripirellula lacrimiformis</name>
    <dbReference type="NCBI Taxonomy" id="1930273"/>
    <lineage>
        <taxon>Bacteria</taxon>
        <taxon>Pseudomonadati</taxon>
        <taxon>Planctomycetota</taxon>
        <taxon>Planctomycetia</taxon>
        <taxon>Pirellulales</taxon>
        <taxon>Pirellulaceae</taxon>
        <taxon>Rubripirellula</taxon>
    </lineage>
</organism>
<feature type="repeat" description="ANK" evidence="2">
    <location>
        <begin position="200"/>
        <end position="232"/>
    </location>
</feature>
<evidence type="ECO:0000256" key="1">
    <source>
        <dbReference type="ARBA" id="ARBA00022737"/>
    </source>
</evidence>